<feature type="transmembrane region" description="Helical" evidence="1">
    <location>
        <begin position="1457"/>
        <end position="1481"/>
    </location>
</feature>
<feature type="transmembrane region" description="Helical" evidence="1">
    <location>
        <begin position="1501"/>
        <end position="1518"/>
    </location>
</feature>
<evidence type="ECO:0000313" key="3">
    <source>
        <dbReference type="Proteomes" id="UP001295684"/>
    </source>
</evidence>
<feature type="transmembrane region" description="Helical" evidence="1">
    <location>
        <begin position="1394"/>
        <end position="1419"/>
    </location>
</feature>
<keyword evidence="1" id="KW-0812">Transmembrane</keyword>
<feature type="transmembrane region" description="Helical" evidence="1">
    <location>
        <begin position="1208"/>
        <end position="1228"/>
    </location>
</feature>
<proteinExistence type="predicted"/>
<feature type="transmembrane region" description="Helical" evidence="1">
    <location>
        <begin position="1307"/>
        <end position="1327"/>
    </location>
</feature>
<dbReference type="EMBL" id="CAMPGE010007983">
    <property type="protein sequence ID" value="CAI2366900.1"/>
    <property type="molecule type" value="Genomic_DNA"/>
</dbReference>
<organism evidence="2 3">
    <name type="scientific">Euplotes crassus</name>
    <dbReference type="NCBI Taxonomy" id="5936"/>
    <lineage>
        <taxon>Eukaryota</taxon>
        <taxon>Sar</taxon>
        <taxon>Alveolata</taxon>
        <taxon>Ciliophora</taxon>
        <taxon>Intramacronucleata</taxon>
        <taxon>Spirotrichea</taxon>
        <taxon>Hypotrichia</taxon>
        <taxon>Euplotida</taxon>
        <taxon>Euplotidae</taxon>
        <taxon>Moneuplotes</taxon>
    </lineage>
</organism>
<reference evidence="2" key="1">
    <citation type="submission" date="2023-07" db="EMBL/GenBank/DDBJ databases">
        <authorList>
            <consortium name="AG Swart"/>
            <person name="Singh M."/>
            <person name="Singh A."/>
            <person name="Seah K."/>
            <person name="Emmerich C."/>
        </authorList>
    </citation>
    <scope>NUCLEOTIDE SEQUENCE</scope>
    <source>
        <strain evidence="2">DP1</strain>
    </source>
</reference>
<keyword evidence="1" id="KW-1133">Transmembrane helix</keyword>
<sequence>MTVDPLNLVIYDSVVDTYPLTENLVMYFGCNYPEAYKLSTVDVRNYTMINSQERPLSRNPSGIDSNSPGNWTIRNLDATKFYGSVNDISFSLGIFQFPQCVPDDNLTRIIDIDGAFFSVIDPTLFKINGFYGDLSYPHYRPTEIVADNLLFTNYTSQNLVILGLVCSAMEKIQLKSMNFTNSTLLNSIIFLRGFGEVRIGDSSQNQTNIYMDTISISTPSALIIQDIVDFELHNIEIKSLVVTPQTSPQFLYFNAFSNSLFNIKSMKVCSSNFQSSSLIFTETPLNVVTLNDIEVTDSVINSGSNLISLKNIKSIQFDSAIFSGVTVADTSDVQSSILKIQDKNLQDDLNSTIQNIQMSNCQISLFKIGTLSGSSSGEQTFKFSNIYFNDMTIPSSRSLVDTSGFIGNGNIKISMDNFTFVRVNYTRNGNYLKFSHNLVNEIVVANSHFNSSDSSSILLDRSSDDSTIKTFVRFENCTFSNNIVKSIAAIQIKNNVKLTIVDSVFTQTASLFERSTLFHCQYNSQLIISNCVFTQNYGLIASLFTIETGSYAQCEKCTINNNFALSGGLIEVLSNGHFNIVNSTITENHAIQVPLAKIFDASEISTIDNSELFLNTPISSIEYTSEMASCSKLCFLNTEFKQYVTSNNLHNITNSKVLFEVISGSFHIKNNSKIHSESYPLLSLMSDIQIDSSTFTNISFISTSIQVATSNITLNNVTFEEILGNLNSELILGDVGSNIKLTDVSYKSSNASLCRISSSELYLNRVSILNIQNSNDLIQVKNSDKSVLQNIEIINSTVTSKSMFLFSRSSQIVIIGLNVRSNPIKNIISFTDSHVQLLQDIDIQSCLKALEAIQTTIDMINGSIFSHNGNIASSVGGAILLQNSKAIIANSTFNQNFATRGGAVALECTSLILCDLKLENVNFTNNKASVQGGAINFNYKHPAISSCNFVNNSAQYGPEIASYPVKIRMEQDIHSDMNISNVGSGVELGYLIKLSLLDFDNQTLVMNSADQISIFASNSQNSSVLGTNTVQMKNGVSEFDAIQFVSIIGSKSVKYNVVSKAIDNTKVSQSFGSSLLSNQITVDFRFCKPGEQISTDNLCTKCSAGTYSLAWNSTSCEKCIRDAFCPGNEQIQVNSGYWRNTANSTEIKECLISKACKGGYFPNLTHPVQCLDGYSGVLCTQCVIIDDSKYARVGDYECEKCPDPAANAFKVIGVGFLVFCFFMVLIIINVKKTKESNLSVLFRILTNYIQLVSTAISLTSSYPESFISAFSVTDEVGTSTEAFLSFDCFVEDYEIKGPFESNALFKLFLMGLLPIILFIIVSLIWVIIKLIKPPFVKSLERNLVISFISILFLLHPAITKRSFELFRCVDIEDGISQVRLDMQIECYSDDHLGYIYTIAAPIIFVWVISVPCIALLLLIKYINQPGQNKIKVYFLILVQGLKEDKFYWEFVNTARKISVIITFPFNTTTRLFCALFVLIGFTRLNSKLKPYREESFNYLEITGSNAGIIMLAAGLIYSRDEEVNILNFLMMIVVFISNAYFILDWIYQFLMLYRKKYRLIRPILTLFGRVLLKKKIQMETKKVKKKFLGSVVRSKKKKRSQKRLKNKKYIKGANRRKHKLQKKFIKLEKTSKRDSFNLNKLAGNLVSLEGLSQTDKNLVLGKLSSMRTKSLIKPSERLQKKPEQRERIPTLEESLPLGNMFALKRLGEFTPRKNVIMEETKEQIDEEELSVNKSKNFEEEKKLPNSALKNYFQDISESDY</sequence>
<accession>A0AAD1UKC3</accession>
<dbReference type="InterPro" id="IPR011050">
    <property type="entry name" value="Pectin_lyase_fold/virulence"/>
</dbReference>
<feature type="transmembrane region" description="Helical" evidence="1">
    <location>
        <begin position="1339"/>
        <end position="1358"/>
    </location>
</feature>
<name>A0AAD1UKC3_EUPCR</name>
<evidence type="ECO:0000256" key="1">
    <source>
        <dbReference type="SAM" id="Phobius"/>
    </source>
</evidence>
<protein>
    <submittedName>
        <fullName evidence="2">Uncharacterized protein</fullName>
    </submittedName>
</protein>
<dbReference type="SUPFAM" id="SSF51126">
    <property type="entry name" value="Pectin lyase-like"/>
    <property type="match status" value="1"/>
</dbReference>
<feature type="transmembrane region" description="Helical" evidence="1">
    <location>
        <begin position="1240"/>
        <end position="1262"/>
    </location>
</feature>
<feature type="transmembrane region" description="Helical" evidence="1">
    <location>
        <begin position="1525"/>
        <end position="1547"/>
    </location>
</feature>
<dbReference type="Proteomes" id="UP001295684">
    <property type="component" value="Unassembled WGS sequence"/>
</dbReference>
<gene>
    <name evidence="2" type="ORF">ECRASSUSDP1_LOCUS8175</name>
</gene>
<dbReference type="PANTHER" id="PTHR11319">
    <property type="entry name" value="G PROTEIN-COUPLED RECEPTOR-RELATED"/>
    <property type="match status" value="1"/>
</dbReference>
<keyword evidence="1" id="KW-0472">Membrane</keyword>
<evidence type="ECO:0000313" key="2">
    <source>
        <dbReference type="EMBL" id="CAI2366900.1"/>
    </source>
</evidence>
<dbReference type="CDD" id="cd00185">
    <property type="entry name" value="TNFRSF"/>
    <property type="match status" value="1"/>
</dbReference>
<comment type="caution">
    <text evidence="2">The sequence shown here is derived from an EMBL/GenBank/DDBJ whole genome shotgun (WGS) entry which is preliminary data.</text>
</comment>
<dbReference type="PANTHER" id="PTHR11319:SF35">
    <property type="entry name" value="OUTER MEMBRANE PROTEIN PMPC-RELATED"/>
    <property type="match status" value="1"/>
</dbReference>
<keyword evidence="3" id="KW-1185">Reference proteome</keyword>